<organism evidence="3">
    <name type="scientific">Dehalogenimonas sp. 4OHTPN</name>
    <dbReference type="NCBI Taxonomy" id="3166643"/>
    <lineage>
        <taxon>Bacteria</taxon>
        <taxon>Bacillati</taxon>
        <taxon>Chloroflexota</taxon>
        <taxon>Dehalococcoidia</taxon>
        <taxon>Dehalococcoidales</taxon>
        <taxon>Dehalococcoidaceae</taxon>
        <taxon>Dehalogenimonas</taxon>
    </lineage>
</organism>
<proteinExistence type="inferred from homology"/>
<dbReference type="Pfam" id="PF08327">
    <property type="entry name" value="AHSA1"/>
    <property type="match status" value="1"/>
</dbReference>
<sequence>MADKTIVQLAVFEAPARRVFEALTDSAQHSAFTGAVASIDARPGGSFSAYDGYISGKFLELEPGARYVQRWRASDWPESVFSTVSVELGEKRGVSTLRFTQQGVPEAFAEEIAQGWHDFYWDRLRLYLEKSPGR</sequence>
<name>A0AAU8GBY4_9CHLR</name>
<comment type="similarity">
    <text evidence="1">Belongs to the AHA1 family.</text>
</comment>
<dbReference type="CDD" id="cd08892">
    <property type="entry name" value="SRPBCC_Aha1"/>
    <property type="match status" value="1"/>
</dbReference>
<protein>
    <submittedName>
        <fullName evidence="3">SRPBCC family protein</fullName>
    </submittedName>
</protein>
<evidence type="ECO:0000259" key="2">
    <source>
        <dbReference type="Pfam" id="PF08327"/>
    </source>
</evidence>
<reference evidence="3" key="1">
    <citation type="submission" date="2024-06" db="EMBL/GenBank/DDBJ databases">
        <title>A Novel Isolate, Dehalogenimonas sp. Strain 4OHTPN, Dechlorinates Aromatic 4 Hydroxy chlorothalonil by a Novel Reductive Dehalogenase.</title>
        <authorList>
            <person name="Liu G."/>
        </authorList>
    </citation>
    <scope>NUCLEOTIDE SEQUENCE</scope>
    <source>
        <strain evidence="3">4OHTPN</strain>
    </source>
</reference>
<dbReference type="InterPro" id="IPR013538">
    <property type="entry name" value="ASHA1/2-like_C"/>
</dbReference>
<gene>
    <name evidence="3" type="ORF">ABV300_08440</name>
</gene>
<feature type="domain" description="Activator of Hsp90 ATPase homologue 1/2-like C-terminal" evidence="2">
    <location>
        <begin position="14"/>
        <end position="129"/>
    </location>
</feature>
<accession>A0AAU8GBY4</accession>
<dbReference type="SUPFAM" id="SSF55961">
    <property type="entry name" value="Bet v1-like"/>
    <property type="match status" value="1"/>
</dbReference>
<dbReference type="AlphaFoldDB" id="A0AAU8GBY4"/>
<evidence type="ECO:0000256" key="1">
    <source>
        <dbReference type="ARBA" id="ARBA00006817"/>
    </source>
</evidence>
<dbReference type="InterPro" id="IPR023393">
    <property type="entry name" value="START-like_dom_sf"/>
</dbReference>
<dbReference type="RefSeq" id="WP_353714413.1">
    <property type="nucleotide sequence ID" value="NZ_CP159307.1"/>
</dbReference>
<dbReference type="Gene3D" id="3.30.530.20">
    <property type="match status" value="1"/>
</dbReference>
<evidence type="ECO:0000313" key="3">
    <source>
        <dbReference type="EMBL" id="XCH33166.1"/>
    </source>
</evidence>
<dbReference type="EMBL" id="CP159307">
    <property type="protein sequence ID" value="XCH33166.1"/>
    <property type="molecule type" value="Genomic_DNA"/>
</dbReference>